<feature type="domain" description="Glycosyl hydrolase family 31 C-terminal" evidence="8">
    <location>
        <begin position="615"/>
        <end position="701"/>
    </location>
</feature>
<evidence type="ECO:0000313" key="9">
    <source>
        <dbReference type="EMBL" id="PND38278.1"/>
    </source>
</evidence>
<dbReference type="PROSITE" id="PS00129">
    <property type="entry name" value="GLYCOSYL_HYDROL_F31_1"/>
    <property type="match status" value="1"/>
</dbReference>
<dbReference type="CDD" id="cd14752">
    <property type="entry name" value="GH31_N"/>
    <property type="match status" value="1"/>
</dbReference>
<dbReference type="InterPro" id="IPR030458">
    <property type="entry name" value="Glyco_hydro_31_AS"/>
</dbReference>
<dbReference type="Pfam" id="PF21365">
    <property type="entry name" value="Glyco_hydro_31_3rd"/>
    <property type="match status" value="1"/>
</dbReference>
<evidence type="ECO:0000259" key="7">
    <source>
        <dbReference type="Pfam" id="PF13802"/>
    </source>
</evidence>
<dbReference type="Gene3D" id="2.60.40.1760">
    <property type="entry name" value="glycosyl hydrolase (family 31)"/>
    <property type="match status" value="1"/>
</dbReference>
<dbReference type="GO" id="GO:0030246">
    <property type="term" value="F:carbohydrate binding"/>
    <property type="evidence" value="ECO:0007669"/>
    <property type="project" value="InterPro"/>
</dbReference>
<evidence type="ECO:0000256" key="3">
    <source>
        <dbReference type="ARBA" id="ARBA00023295"/>
    </source>
</evidence>
<dbReference type="AlphaFoldDB" id="A0A2N8KXS9"/>
<accession>A0A2N8KXS9</accession>
<dbReference type="InterPro" id="IPR025887">
    <property type="entry name" value="Glyco_hydro_31_N_dom"/>
</dbReference>
<dbReference type="InterPro" id="IPR048395">
    <property type="entry name" value="Glyco_hydro_31_C"/>
</dbReference>
<dbReference type="OrthoDB" id="176168at2"/>
<evidence type="ECO:0000256" key="1">
    <source>
        <dbReference type="ARBA" id="ARBA00007806"/>
    </source>
</evidence>
<evidence type="ECO:0000256" key="4">
    <source>
        <dbReference type="RuleBase" id="RU361185"/>
    </source>
</evidence>
<feature type="domain" description="Glycoside hydrolase family 31 TIM barrel" evidence="6">
    <location>
        <begin position="270"/>
        <end position="607"/>
    </location>
</feature>
<dbReference type="GO" id="GO:0005975">
    <property type="term" value="P:carbohydrate metabolic process"/>
    <property type="evidence" value="ECO:0007669"/>
    <property type="project" value="InterPro"/>
</dbReference>
<dbReference type="Pfam" id="PF13802">
    <property type="entry name" value="Gal_mutarotas_2"/>
    <property type="match status" value="1"/>
</dbReference>
<evidence type="ECO:0000256" key="5">
    <source>
        <dbReference type="SAM" id="SignalP"/>
    </source>
</evidence>
<keyword evidence="2 4" id="KW-0378">Hydrolase</keyword>
<organism evidence="9 10">
    <name type="scientific">Kinneretia aquatilis</name>
    <dbReference type="NCBI Taxonomy" id="2070761"/>
    <lineage>
        <taxon>Bacteria</taxon>
        <taxon>Pseudomonadati</taxon>
        <taxon>Pseudomonadota</taxon>
        <taxon>Betaproteobacteria</taxon>
        <taxon>Burkholderiales</taxon>
        <taxon>Sphaerotilaceae</taxon>
        <taxon>Roseateles</taxon>
    </lineage>
</organism>
<dbReference type="SUPFAM" id="SSF51011">
    <property type="entry name" value="Glycosyl hydrolase domain"/>
    <property type="match status" value="1"/>
</dbReference>
<comment type="similarity">
    <text evidence="1 4">Belongs to the glycosyl hydrolase 31 family.</text>
</comment>
<evidence type="ECO:0000259" key="8">
    <source>
        <dbReference type="Pfam" id="PF21365"/>
    </source>
</evidence>
<keyword evidence="10" id="KW-1185">Reference proteome</keyword>
<keyword evidence="5" id="KW-0732">Signal</keyword>
<evidence type="ECO:0000256" key="2">
    <source>
        <dbReference type="ARBA" id="ARBA00022801"/>
    </source>
</evidence>
<dbReference type="SUPFAM" id="SSF74650">
    <property type="entry name" value="Galactose mutarotase-like"/>
    <property type="match status" value="1"/>
</dbReference>
<dbReference type="InterPro" id="IPR013780">
    <property type="entry name" value="Glyco_hydro_b"/>
</dbReference>
<evidence type="ECO:0000259" key="6">
    <source>
        <dbReference type="Pfam" id="PF01055"/>
    </source>
</evidence>
<gene>
    <name evidence="9" type="ORF">C1O66_12595</name>
</gene>
<dbReference type="InterPro" id="IPR017853">
    <property type="entry name" value="GH"/>
</dbReference>
<dbReference type="GO" id="GO:0004553">
    <property type="term" value="F:hydrolase activity, hydrolyzing O-glycosyl compounds"/>
    <property type="evidence" value="ECO:0007669"/>
    <property type="project" value="InterPro"/>
</dbReference>
<dbReference type="CDD" id="cd06604">
    <property type="entry name" value="GH31_glucosidase_II_MalA"/>
    <property type="match status" value="1"/>
</dbReference>
<sequence>MIIWSPLCAAALLFAVFAPLPAEAAPRSLGPVTQSSPREDGVDLRLARGARARISFVTPEVLRVRISPSGAPFEPDTASYALTESPPQAKAVLRRIGPQLLELRSASGTRVQIRRAPELQLSVFDSAGRLISADDPARPIVFDPQEGSVEATKRRDDYELYYGFGEKALPLSRHQQHLVMWNADVPDYAPGHDPSYQAIPFFIALHQGLSHGVFLNNSSRSWFDMGKTEPQRWRFGAARGELDYFVFTGGPERSPARVLQDYTALTGRGPLPPLWALGYQQSRWSYKTQDEVLRVAREFRQRQIPADVLYLDIDHMDGFRVFTWNPSTFPQPREMLGQLHAQGFRAVTIVDPGIKRDEGFAIYRSGREAGVFMRGADGQELHAKVWPGICAFPDFTSPAARDWFGQLYAAPLELGVDGFWNDMNEPGVFAPDGFNQPEISLGPQKTLPLDARHAGDGRPGDHARYHNVYGLQMARASFEGLRRLRPEQRPMVLTRAGAAGVQRYAAVWTGDNSPSWTHLALTIPMLSNLSISGVPFVGADVGGFMGSPSAELHSRWLQAAVLTPFFRTHSNDVSAPREPWAFGPEFERINRATIELRYRLLPYLYSLFEENERSGLPPLRPLWFNFPRDVRASLVDDQFLLGRDLLVAPVLREGERQRRVYFPAGEAWLDWWTGRRFEGGSEATVAAPLDRLPLFIRVGAAVPTQALLQHTGEMRAAPLALTVAWGRSGRSEVFQDAGEGYGYRRGAARRIGIRQDGQGLTLELDLPPNAGFQRLARLEILGLDRASPWRFDGQPLPAQKDETGRLRLELPAAADEGLHQLRLAH</sequence>
<reference evidence="9 10" key="1">
    <citation type="submission" date="2018-01" db="EMBL/GenBank/DDBJ databases">
        <title>Draft genome sequence of Paucibacter aquatile CR182 isolated from freshwater of the Nakdong River.</title>
        <authorList>
            <person name="Choi A."/>
            <person name="Chung E.J."/>
        </authorList>
    </citation>
    <scope>NUCLEOTIDE SEQUENCE [LARGE SCALE GENOMIC DNA]</scope>
    <source>
        <strain evidence="9 10">CR182</strain>
    </source>
</reference>
<dbReference type="EMBL" id="POSP01000003">
    <property type="protein sequence ID" value="PND38278.1"/>
    <property type="molecule type" value="Genomic_DNA"/>
</dbReference>
<comment type="caution">
    <text evidence="9">The sequence shown here is derived from an EMBL/GenBank/DDBJ whole genome shotgun (WGS) entry which is preliminary data.</text>
</comment>
<dbReference type="RefSeq" id="WP_102768196.1">
    <property type="nucleotide sequence ID" value="NZ_POSP01000003.1"/>
</dbReference>
<dbReference type="SUPFAM" id="SSF51445">
    <property type="entry name" value="(Trans)glycosidases"/>
    <property type="match status" value="1"/>
</dbReference>
<dbReference type="InterPro" id="IPR000322">
    <property type="entry name" value="Glyco_hydro_31_TIM"/>
</dbReference>
<feature type="signal peptide" evidence="5">
    <location>
        <begin position="1"/>
        <end position="24"/>
    </location>
</feature>
<evidence type="ECO:0000313" key="10">
    <source>
        <dbReference type="Proteomes" id="UP000235916"/>
    </source>
</evidence>
<dbReference type="PANTHER" id="PTHR22762">
    <property type="entry name" value="ALPHA-GLUCOSIDASE"/>
    <property type="match status" value="1"/>
</dbReference>
<dbReference type="Gene3D" id="3.20.20.80">
    <property type="entry name" value="Glycosidases"/>
    <property type="match status" value="1"/>
</dbReference>
<protein>
    <submittedName>
        <fullName evidence="9">Alpha-glucosidase</fullName>
    </submittedName>
</protein>
<dbReference type="InterPro" id="IPR011013">
    <property type="entry name" value="Gal_mutarotase_sf_dom"/>
</dbReference>
<feature type="domain" description="Glycoside hydrolase family 31 N-terminal" evidence="7">
    <location>
        <begin position="52"/>
        <end position="224"/>
    </location>
</feature>
<dbReference type="Gene3D" id="2.60.40.1180">
    <property type="entry name" value="Golgi alpha-mannosidase II"/>
    <property type="match status" value="2"/>
</dbReference>
<proteinExistence type="inferred from homology"/>
<keyword evidence="3 4" id="KW-0326">Glycosidase</keyword>
<dbReference type="PANTHER" id="PTHR22762:SF166">
    <property type="entry name" value="ALPHA-GLUCOSIDASE"/>
    <property type="match status" value="1"/>
</dbReference>
<name>A0A2N8KXS9_9BURK</name>
<dbReference type="Pfam" id="PF01055">
    <property type="entry name" value="Glyco_hydro_31_2nd"/>
    <property type="match status" value="1"/>
</dbReference>
<dbReference type="Proteomes" id="UP000235916">
    <property type="component" value="Unassembled WGS sequence"/>
</dbReference>
<feature type="chain" id="PRO_5014698894" evidence="5">
    <location>
        <begin position="25"/>
        <end position="825"/>
    </location>
</feature>